<comment type="caution">
    <text evidence="3">The sequence shown here is derived from an EMBL/GenBank/DDBJ whole genome shotgun (WGS) entry which is preliminary data.</text>
</comment>
<evidence type="ECO:0000313" key="3">
    <source>
        <dbReference type="EMBL" id="CAK9007104.1"/>
    </source>
</evidence>
<name>A0ABP0IYJ0_9DINO</name>
<feature type="region of interest" description="Disordered" evidence="1">
    <location>
        <begin position="269"/>
        <end position="291"/>
    </location>
</feature>
<organism evidence="3 4">
    <name type="scientific">Durusdinium trenchii</name>
    <dbReference type="NCBI Taxonomy" id="1381693"/>
    <lineage>
        <taxon>Eukaryota</taxon>
        <taxon>Sar</taxon>
        <taxon>Alveolata</taxon>
        <taxon>Dinophyceae</taxon>
        <taxon>Suessiales</taxon>
        <taxon>Symbiodiniaceae</taxon>
        <taxon>Durusdinium</taxon>
    </lineage>
</organism>
<dbReference type="EMBL" id="CAXAMN010003980">
    <property type="protein sequence ID" value="CAK9007104.1"/>
    <property type="molecule type" value="Genomic_DNA"/>
</dbReference>
<feature type="region of interest" description="Disordered" evidence="1">
    <location>
        <begin position="1884"/>
        <end position="1930"/>
    </location>
</feature>
<dbReference type="Proteomes" id="UP001642484">
    <property type="component" value="Unassembled WGS sequence"/>
</dbReference>
<feature type="compositionally biased region" description="Low complexity" evidence="1">
    <location>
        <begin position="575"/>
        <end position="588"/>
    </location>
</feature>
<gene>
    <name evidence="3" type="ORF">CCMP2556_LOCUS8700</name>
</gene>
<reference evidence="3 4" key="1">
    <citation type="submission" date="2024-02" db="EMBL/GenBank/DDBJ databases">
        <authorList>
            <person name="Chen Y."/>
            <person name="Shah S."/>
            <person name="Dougan E. K."/>
            <person name="Thang M."/>
            <person name="Chan C."/>
        </authorList>
    </citation>
    <scope>NUCLEOTIDE SEQUENCE [LARGE SCALE GENOMIC DNA]</scope>
</reference>
<feature type="region of interest" description="Disordered" evidence="1">
    <location>
        <begin position="360"/>
        <end position="389"/>
    </location>
</feature>
<dbReference type="Pfam" id="PF07727">
    <property type="entry name" value="RVT_2"/>
    <property type="match status" value="1"/>
</dbReference>
<feature type="region of interest" description="Disordered" evidence="1">
    <location>
        <begin position="1231"/>
        <end position="1298"/>
    </location>
</feature>
<accession>A0ABP0IYJ0</accession>
<feature type="region of interest" description="Disordered" evidence="1">
    <location>
        <begin position="2497"/>
        <end position="2522"/>
    </location>
</feature>
<feature type="compositionally biased region" description="Low complexity" evidence="1">
    <location>
        <begin position="1895"/>
        <end position="1907"/>
    </location>
</feature>
<feature type="region of interest" description="Disordered" evidence="1">
    <location>
        <begin position="1817"/>
        <end position="1871"/>
    </location>
</feature>
<feature type="domain" description="Reverse transcriptase Ty1/copia-type" evidence="2">
    <location>
        <begin position="2121"/>
        <end position="2282"/>
    </location>
</feature>
<evidence type="ECO:0000259" key="2">
    <source>
        <dbReference type="Pfam" id="PF07727"/>
    </source>
</evidence>
<evidence type="ECO:0000256" key="1">
    <source>
        <dbReference type="SAM" id="MobiDB-lite"/>
    </source>
</evidence>
<feature type="compositionally biased region" description="Basic residues" evidence="1">
    <location>
        <begin position="373"/>
        <end position="385"/>
    </location>
</feature>
<dbReference type="InterPro" id="IPR013103">
    <property type="entry name" value="RVT_2"/>
</dbReference>
<dbReference type="Gene3D" id="3.30.65.10">
    <property type="entry name" value="Bacterial Topoisomerase I, domain 1"/>
    <property type="match status" value="1"/>
</dbReference>
<feature type="compositionally biased region" description="Acidic residues" evidence="1">
    <location>
        <begin position="1921"/>
        <end position="1930"/>
    </location>
</feature>
<protein>
    <recommendedName>
        <fullName evidence="2">Reverse transcriptase Ty1/copia-type domain-containing protein</fullName>
    </recommendedName>
</protein>
<feature type="region of interest" description="Disordered" evidence="1">
    <location>
        <begin position="575"/>
        <end position="594"/>
    </location>
</feature>
<feature type="compositionally biased region" description="Basic and acidic residues" evidence="1">
    <location>
        <begin position="1857"/>
        <end position="1871"/>
    </location>
</feature>
<dbReference type="InterPro" id="IPR036397">
    <property type="entry name" value="RNaseH_sf"/>
</dbReference>
<sequence length="2522" mass="284655">MTSGTDRAKLPYYKDDEILVDSAGIPHFSGAVPSLFKEYRQRVLFAFQGLEGDGKTKEEEEQDLARKQRRFARRLIDGLHGEAWVACQELLKDPEALKATDAYKKVFEALAGIEKEVIIRKTEAFEKFFDRSHRRRGQDIYTYIREKRQCWRDLKDLDDASNMSEDLQAYFLLRGANLSREDRPAILLANRSAYAQEGIEQALKISYHDLHEREKARGGYDESRYVRRKGKGKGKRQYSHWVEDEPDSVEQDWLDELTEADPDTVTEYAAEAHDETEWEPEEPSSDIGASGDDEIFQAYAAMDRQRKGYQEQRQKLKNLQKSRGFFEGEFTWEERQKAISREKERSRCSACGRIGHWAGDPECGKTGGDSAKKKGKSRGKGKQKKGSANVVSEMPFPSYFTLGEGDEDLGFVCMTHDEDEMPIDAGDPDGRRRRIRERDRQIAESVVSFPDGPPEPDHGYAPERVVICGVPYQSVEASTEQTIQTLRELGMDVERVSITEEEQTLTLYDKRVTQLQELCIGFNIAHSGLKKNELIERLSKFFGGHPVPMRGGSGKKFIVKELKEGDQGIIITPKAKPTAKPAAKSSPAPTLPEHAPFIGPRGRYTQDELFQEDVPIWHMKCEICQAAMIGKSNREDGGKFYACSRYPITGCRFTMNYRDGMIRFLESLARVQGLAAAGAGPSSGSEHVEEDRAYMVRSELQENSRTLSAEFVDGDENLADPSLLALPEELERAYHQIGEGADANEAKLALIDTACTACTHSTCWRRAFEQFLPPGLRCEPTEMRKQFHFANGSSTQNSVTVWKIPLCLGGRLGTVFSAEIPEGNTPLLLSMSALDSLDAVIFMRQRKIRLQELGVEAPLVHTRTKHRAIEVSFDNLFDPGEDTEKRAPILKSEAEDLAVYFAEEAEESILQDTTPLLQLDSLEEAFMVKLPDLTARGVRREDARKQLHAARFEALQRSAVSQRVLDHRMWIALKHNDNKAEDMATNGFSWTMIFEPWCGTFPVTRLAAATRGWINSQPLDLLDGYEMLSSRGKALLDNTLEQHNPYLVLIAFDCRLWSTFTNLNRHIDWEALRKTIGRMTLKLVVKICKRQVREGRYYLIENPGGAYSWIFEGILMTLVQEGIGKFIQSDHCRYGKVDRMSGKPVKKRTGWLSNNEFILNQLGLQCECPPGAHEEIIGHRRSKEAAVYPRQLCEAILKGVEQSIVVDVSSGEEPPQPRAPGMSEKIRREMEEFEASLPPPPMPRTELPAEDEPETPFPVDPSGDRDVAVPEAEPVPPSRATAAPMTPSNVLRRRPRTQEVRRGAWSKLHGADVLLTLREPLRWSVDNGAVNWSVLEDQEQLAKRLKDMEVAQTDANLILVSRVARRMKKPQPWLGPLEAPLRNAILLMDNDDVITTGWEEWTKQPVSSQIRALPTRPRQLAVMLFGKDAHASPPAEEPEPQEAADAKWNRVPRELRLALRRVHVNLGHARLPDMLRCLRISRASEAAIRACKLFRCKECPRRLEPKIPRTSKLPVVDEFGIIVGLDVLEEKCADGVSWIWLNILDLATTFQVCAVLDQSHRNPTSAEILNAFTTHWASWAGMPEKGVVVDQTRYFMGEFAKLLEEHGCEVNIAAKASPWHIGAVERHGGTWKSIWRRVAWSQQISGVQQVRVATAEVNKAKNALFYKQLQLRTAAREACVRTANSDVLRRAELRKVRPSRGPFPVGSFVFYYDTSGADAKHGPHCWRGIARVLGHDGSHTVWLSHRGILVAASPEHLSLADDDEVKGWMVTSRESELIDATPSVSSNTFLDLRRKLPPPPDGFTEEMDDTPEIQQETDRAVENVPRPSAVVEEEPKDVIMSPSIAPAEEAVEPEETAEAREKRLGKEWSERDRKRVVRSSEFFKKKEQDRKSKKAVSISSSRSAPSSLEKMLEEAAKAPVDPEEDPELEGSEMVPFDLDTDDYHQAQIAPEIPPLETTTARAEAEERAAKRLRTNSPKPREGAMFSYMVSQDPNVWLERARSQYMEKEHFYSSLRVSLEEFMFGVERNVFDDRLEALHEECFSSEMSEANPLSPGGSLNAAAKKGRKEVQLKDLSPEIQELFTGEGGSDGKEWQGWQDKDACDVLSLEDSLEVRRQKPDLIVPTRWVRANKAENTAVDPYKAKSRLVVQGFKDKSLGRYRRDAPTASQIAESILLCLVVYFRFILISKDVKNGYFCGKPLEREIFLEQPRGGLPGLQRGVLLKAKKAIYGFAEAARLFWLALREHLISDGWVESVLEPALFYHRNEDGGLNGVLGVTHVDDIEGGVEPGLEKELFANSSKALDFATNHRLNFTFRGRELSQQELKDEHGQVFGGHIDIKIDKSRRENVDAELNAEEKEILNSGAGELGWITRQLRKSIEAGDWIAALLHEAFHGSVDLKNWPQIIEQRMRIYVTDARSVFDYLSKDATSTSSDKRMAIEGALLRGTVRRPGAHVRWIDGQQNTANILTKAGADKEVLLNFLKDGYFSLVQTEANRLQKEKQRNRRAQQKKTMSVKSAVLQVA</sequence>
<keyword evidence="4" id="KW-1185">Reference proteome</keyword>
<evidence type="ECO:0000313" key="4">
    <source>
        <dbReference type="Proteomes" id="UP001642484"/>
    </source>
</evidence>
<proteinExistence type="predicted"/>
<dbReference type="Gene3D" id="3.30.420.10">
    <property type="entry name" value="Ribonuclease H-like superfamily/Ribonuclease H"/>
    <property type="match status" value="1"/>
</dbReference>
<dbReference type="InterPro" id="IPR012337">
    <property type="entry name" value="RNaseH-like_sf"/>
</dbReference>
<feature type="region of interest" description="Disordered" evidence="1">
    <location>
        <begin position="1790"/>
        <end position="1809"/>
    </location>
</feature>
<dbReference type="SUPFAM" id="SSF53098">
    <property type="entry name" value="Ribonuclease H-like"/>
    <property type="match status" value="1"/>
</dbReference>